<keyword evidence="1" id="KW-0472">Membrane</keyword>
<organism evidence="4 5">
    <name type="scientific">Dawidia cretensis</name>
    <dbReference type="NCBI Taxonomy" id="2782350"/>
    <lineage>
        <taxon>Bacteria</taxon>
        <taxon>Pseudomonadati</taxon>
        <taxon>Bacteroidota</taxon>
        <taxon>Cytophagia</taxon>
        <taxon>Cytophagales</taxon>
        <taxon>Chryseotaleaceae</taxon>
        <taxon>Dawidia</taxon>
    </lineage>
</organism>
<feature type="domain" description="OmpA-like" evidence="3">
    <location>
        <begin position="19"/>
        <end position="137"/>
    </location>
</feature>
<keyword evidence="2" id="KW-0732">Signal</keyword>
<sequence>MARLLLTVLLLLPLLPAIAQQTRDELRRSIYFGGGSYEIDEFQADALYHWLDSIPDLLEKYHLQLISHTDPIGGRAFNEWLSEMRGEAVLQLLLQKNIPSYKINVKNWGLDNPVYSNETYNGMQLNRRVDVILYPIIY</sequence>
<dbReference type="EMBL" id="JAHESE010000008">
    <property type="protein sequence ID" value="MBT1708648.1"/>
    <property type="molecule type" value="Genomic_DNA"/>
</dbReference>
<dbReference type="InterPro" id="IPR050330">
    <property type="entry name" value="Bact_OuterMem_StrucFunc"/>
</dbReference>
<evidence type="ECO:0000256" key="2">
    <source>
        <dbReference type="SAM" id="SignalP"/>
    </source>
</evidence>
<dbReference type="AlphaFoldDB" id="A0AAP2DYP2"/>
<dbReference type="PANTHER" id="PTHR30329:SF21">
    <property type="entry name" value="LIPOPROTEIN YIAD-RELATED"/>
    <property type="match status" value="1"/>
</dbReference>
<feature type="chain" id="PRO_5042939039" evidence="2">
    <location>
        <begin position="20"/>
        <end position="138"/>
    </location>
</feature>
<reference evidence="4 5" key="1">
    <citation type="submission" date="2021-05" db="EMBL/GenBank/DDBJ databases">
        <title>A Polyphasic approach of four new species of the genus Ohtaekwangia: Ohtaekwangia histidinii sp. nov., Ohtaekwangia cretensis sp. nov., Ohtaekwangia indiensis sp. nov., Ohtaekwangia reichenbachii sp. nov. from diverse environment.</title>
        <authorList>
            <person name="Octaviana S."/>
        </authorList>
    </citation>
    <scope>NUCLEOTIDE SEQUENCE [LARGE SCALE GENOMIC DNA]</scope>
    <source>
        <strain evidence="4 5">PWU5</strain>
    </source>
</reference>
<protein>
    <submittedName>
        <fullName evidence="4">OmpA family protein</fullName>
    </submittedName>
</protein>
<evidence type="ECO:0000259" key="3">
    <source>
        <dbReference type="PROSITE" id="PS51123"/>
    </source>
</evidence>
<dbReference type="CDD" id="cd07185">
    <property type="entry name" value="OmpA_C-like"/>
    <property type="match status" value="1"/>
</dbReference>
<evidence type="ECO:0000256" key="1">
    <source>
        <dbReference type="PROSITE-ProRule" id="PRU00473"/>
    </source>
</evidence>
<dbReference type="Gene3D" id="3.30.1330.60">
    <property type="entry name" value="OmpA-like domain"/>
    <property type="match status" value="1"/>
</dbReference>
<accession>A0AAP2DYP2</accession>
<name>A0AAP2DYP2_9BACT</name>
<dbReference type="InterPro" id="IPR036737">
    <property type="entry name" value="OmpA-like_sf"/>
</dbReference>
<comment type="caution">
    <text evidence="4">The sequence shown here is derived from an EMBL/GenBank/DDBJ whole genome shotgun (WGS) entry which is preliminary data.</text>
</comment>
<evidence type="ECO:0000313" key="4">
    <source>
        <dbReference type="EMBL" id="MBT1708648.1"/>
    </source>
</evidence>
<dbReference type="Pfam" id="PF00691">
    <property type="entry name" value="OmpA"/>
    <property type="match status" value="1"/>
</dbReference>
<gene>
    <name evidence="4" type="ORF">KK062_10460</name>
</gene>
<dbReference type="PANTHER" id="PTHR30329">
    <property type="entry name" value="STATOR ELEMENT OF FLAGELLAR MOTOR COMPLEX"/>
    <property type="match status" value="1"/>
</dbReference>
<feature type="signal peptide" evidence="2">
    <location>
        <begin position="1"/>
        <end position="19"/>
    </location>
</feature>
<dbReference type="SUPFAM" id="SSF103088">
    <property type="entry name" value="OmpA-like"/>
    <property type="match status" value="1"/>
</dbReference>
<proteinExistence type="predicted"/>
<evidence type="ECO:0000313" key="5">
    <source>
        <dbReference type="Proteomes" id="UP001319080"/>
    </source>
</evidence>
<dbReference type="RefSeq" id="WP_254084243.1">
    <property type="nucleotide sequence ID" value="NZ_JAHESE010000008.1"/>
</dbReference>
<dbReference type="InterPro" id="IPR006665">
    <property type="entry name" value="OmpA-like"/>
</dbReference>
<dbReference type="Proteomes" id="UP001319080">
    <property type="component" value="Unassembled WGS sequence"/>
</dbReference>
<keyword evidence="5" id="KW-1185">Reference proteome</keyword>
<dbReference type="PROSITE" id="PS51123">
    <property type="entry name" value="OMPA_2"/>
    <property type="match status" value="1"/>
</dbReference>
<dbReference type="GO" id="GO:0016020">
    <property type="term" value="C:membrane"/>
    <property type="evidence" value="ECO:0007669"/>
    <property type="project" value="UniProtKB-UniRule"/>
</dbReference>